<organism evidence="1 3">
    <name type="scientific">Paenibacillus macerans</name>
    <name type="common">Bacillus macerans</name>
    <dbReference type="NCBI Taxonomy" id="44252"/>
    <lineage>
        <taxon>Bacteria</taxon>
        <taxon>Bacillati</taxon>
        <taxon>Bacillota</taxon>
        <taxon>Bacilli</taxon>
        <taxon>Bacillales</taxon>
        <taxon>Paenibacillaceae</taxon>
        <taxon>Paenibacillus</taxon>
    </lineage>
</organism>
<reference evidence="2 4" key="2">
    <citation type="submission" date="2019-11" db="EMBL/GenBank/DDBJ databases">
        <title>Draft genome sequences of five Paenibacillus species of dairy origin.</title>
        <authorList>
            <person name="Olajide A.M."/>
            <person name="Chen S."/>
            <person name="Lapointe G."/>
        </authorList>
    </citation>
    <scope>NUCLEOTIDE SEQUENCE [LARGE SCALE GENOMIC DNA]</scope>
    <source>
        <strain evidence="2 4">3CT49</strain>
    </source>
</reference>
<dbReference type="RefSeq" id="WP_115311321.1">
    <property type="nucleotide sequence ID" value="NZ_BGML01000004.1"/>
</dbReference>
<dbReference type="AlphaFoldDB" id="A0A090Y7C7"/>
<dbReference type="Proteomes" id="UP000442469">
    <property type="component" value="Unassembled WGS sequence"/>
</dbReference>
<evidence type="ECO:0000313" key="2">
    <source>
        <dbReference type="EMBL" id="MUG21104.1"/>
    </source>
</evidence>
<reference evidence="1 3" key="1">
    <citation type="submission" date="2014-04" db="EMBL/GenBank/DDBJ databases">
        <authorList>
            <person name="Bishop-Lilly K.A."/>
            <person name="Broomall S.M."/>
            <person name="Chain P.S."/>
            <person name="Chertkov O."/>
            <person name="Coyne S.R."/>
            <person name="Daligault H.E."/>
            <person name="Davenport K.W."/>
            <person name="Erkkila T."/>
            <person name="Frey K.G."/>
            <person name="Gibbons H.S."/>
            <person name="Gu W."/>
            <person name="Jaissle J."/>
            <person name="Johnson S.L."/>
            <person name="Koroleva G.I."/>
            <person name="Ladner J.T."/>
            <person name="Lo C.-C."/>
            <person name="Minogue T.D."/>
            <person name="Munk C."/>
            <person name="Palacios G.F."/>
            <person name="Redden C.L."/>
            <person name="Rosenzweig C.N."/>
            <person name="Scholz M.B."/>
            <person name="Teshima H."/>
            <person name="Xu Y."/>
        </authorList>
    </citation>
    <scope>NUCLEOTIDE SEQUENCE [LARGE SCALE GENOMIC DNA]</scope>
    <source>
        <strain evidence="1 3">8244</strain>
    </source>
</reference>
<dbReference type="PATRIC" id="fig|44252.3.peg.5641"/>
<gene>
    <name evidence="1" type="ORF">DJ90_1360</name>
    <name evidence="2" type="ORF">GNQ08_01480</name>
</gene>
<evidence type="ECO:0000313" key="4">
    <source>
        <dbReference type="Proteomes" id="UP000442469"/>
    </source>
</evidence>
<evidence type="ECO:0000313" key="1">
    <source>
        <dbReference type="EMBL" id="KFM94374.1"/>
    </source>
</evidence>
<dbReference type="EMBL" id="WNZZ01000001">
    <property type="protein sequence ID" value="MUG21104.1"/>
    <property type="molecule type" value="Genomic_DNA"/>
</dbReference>
<protein>
    <submittedName>
        <fullName evidence="2">Pseudouridine synthase</fullName>
    </submittedName>
</protein>
<dbReference type="OrthoDB" id="2645567at2"/>
<dbReference type="EMBL" id="JMQA01000047">
    <property type="protein sequence ID" value="KFM94374.1"/>
    <property type="molecule type" value="Genomic_DNA"/>
</dbReference>
<sequence>MSKELEKELNVLDELEEIEGYAYCSTHKDKCLNDCINPLPNAMIADIN</sequence>
<proteinExistence type="predicted"/>
<keyword evidence="3" id="KW-1185">Reference proteome</keyword>
<dbReference type="Proteomes" id="UP000029278">
    <property type="component" value="Unassembled WGS sequence"/>
</dbReference>
<evidence type="ECO:0000313" key="3">
    <source>
        <dbReference type="Proteomes" id="UP000029278"/>
    </source>
</evidence>
<dbReference type="HOGENOM" id="CLU_3155686_0_0_9"/>
<dbReference type="GeneID" id="77010732"/>
<accession>A0A090Y7C7</accession>
<dbReference type="STRING" id="44252.DJ90_1360"/>
<name>A0A090Y7C7_PAEMA</name>
<comment type="caution">
    <text evidence="1">The sequence shown here is derived from an EMBL/GenBank/DDBJ whole genome shotgun (WGS) entry which is preliminary data.</text>
</comment>